<evidence type="ECO:0000313" key="6">
    <source>
        <dbReference type="Proteomes" id="UP000005408"/>
    </source>
</evidence>
<keyword evidence="2" id="KW-0539">Nucleus</keyword>
<dbReference type="InterPro" id="IPR000637">
    <property type="entry name" value="HMGI/Y_DNA-bd_CS"/>
</dbReference>
<accession>A0A8W8HZV9</accession>
<dbReference type="PRINTS" id="PR01314">
    <property type="entry name" value="P2X7RECEPTOR"/>
</dbReference>
<evidence type="ECO:0000259" key="4">
    <source>
        <dbReference type="Pfam" id="PF20478"/>
    </source>
</evidence>
<evidence type="ECO:0000256" key="3">
    <source>
        <dbReference type="SAM" id="MobiDB-lite"/>
    </source>
</evidence>
<feature type="compositionally biased region" description="Basic residues" evidence="3">
    <location>
        <begin position="21"/>
        <end position="40"/>
    </location>
</feature>
<dbReference type="PANTHER" id="PTHR36981:SF3">
    <property type="entry name" value="UBIQUITIN-LIKE PROTEASE FAMILY PROFILE DOMAIN-CONTAINING PROTEIN"/>
    <property type="match status" value="1"/>
</dbReference>
<keyword evidence="6" id="KW-1185">Reference proteome</keyword>
<dbReference type="Pfam" id="PF20478">
    <property type="entry name" value="P2RX7_C"/>
    <property type="match status" value="1"/>
</dbReference>
<reference evidence="5" key="1">
    <citation type="submission" date="2022-08" db="UniProtKB">
        <authorList>
            <consortium name="EnsemblMetazoa"/>
        </authorList>
    </citation>
    <scope>IDENTIFICATION</scope>
    <source>
        <strain evidence="5">05x7-T-G4-1.051#20</strain>
    </source>
</reference>
<feature type="domain" description="P2X purinoreceptor 7 intracellular" evidence="4">
    <location>
        <begin position="118"/>
        <end position="243"/>
    </location>
</feature>
<dbReference type="GO" id="GO:0016020">
    <property type="term" value="C:membrane"/>
    <property type="evidence" value="ECO:0007669"/>
    <property type="project" value="InterPro"/>
</dbReference>
<dbReference type="PANTHER" id="PTHR36981">
    <property type="entry name" value="ZGC:195170"/>
    <property type="match status" value="1"/>
</dbReference>
<evidence type="ECO:0000256" key="1">
    <source>
        <dbReference type="ARBA" id="ARBA00004123"/>
    </source>
</evidence>
<dbReference type="GO" id="GO:0001614">
    <property type="term" value="F:purinergic nucleotide receptor activity"/>
    <property type="evidence" value="ECO:0007669"/>
    <property type="project" value="InterPro"/>
</dbReference>
<sequence>MESEYNESTDDESTEEETIQRRGRGRPRKVSGRGRGRPRTVRAESQRPRATRPGSRASKRKQPADDALAALEERRRDIERRVDALSPTEMRETLVRVVEENPEYLFAILGSSNKEPQQPEGPGPSQSQPSWCVCTFCKEMPTQRERLCCQKDPESCISRLPDFRVLMLDEAVLAVARLYRQDILAMPEDEDRNRANRHTAYRQFVLWHHGRLGAGDRRVIPSCCVWRIREKFPDPLGHYVGFKNDPLQ</sequence>
<dbReference type="OrthoDB" id="10068685at2759"/>
<dbReference type="GO" id="GO:0005634">
    <property type="term" value="C:nucleus"/>
    <property type="evidence" value="ECO:0007669"/>
    <property type="project" value="UniProtKB-SubCell"/>
</dbReference>
<evidence type="ECO:0000313" key="5">
    <source>
        <dbReference type="EnsemblMetazoa" id="G11869.1:cds"/>
    </source>
</evidence>
<feature type="region of interest" description="Disordered" evidence="3">
    <location>
        <begin position="1"/>
        <end position="67"/>
    </location>
</feature>
<comment type="subcellular location">
    <subcellularLocation>
        <location evidence="1">Nucleus</location>
    </subcellularLocation>
</comment>
<feature type="compositionally biased region" description="Acidic residues" evidence="3">
    <location>
        <begin position="1"/>
        <end position="17"/>
    </location>
</feature>
<evidence type="ECO:0000256" key="2">
    <source>
        <dbReference type="ARBA" id="ARBA00023242"/>
    </source>
</evidence>
<dbReference type="AlphaFoldDB" id="A0A8W8HZV9"/>
<dbReference type="GO" id="GO:0005216">
    <property type="term" value="F:monoatomic ion channel activity"/>
    <property type="evidence" value="ECO:0007669"/>
    <property type="project" value="InterPro"/>
</dbReference>
<dbReference type="EnsemblMetazoa" id="G11869.1">
    <property type="protein sequence ID" value="G11869.1:cds"/>
    <property type="gene ID" value="G11869"/>
</dbReference>
<dbReference type="GO" id="GO:0006355">
    <property type="term" value="P:regulation of DNA-templated transcription"/>
    <property type="evidence" value="ECO:0007669"/>
    <property type="project" value="InterPro"/>
</dbReference>
<dbReference type="InterPro" id="IPR046815">
    <property type="entry name" value="P2RX7_C"/>
</dbReference>
<dbReference type="PROSITE" id="PS00354">
    <property type="entry name" value="HMGI_Y"/>
    <property type="match status" value="1"/>
</dbReference>
<dbReference type="Proteomes" id="UP000005408">
    <property type="component" value="Unassembled WGS sequence"/>
</dbReference>
<organism evidence="5 6">
    <name type="scientific">Magallana gigas</name>
    <name type="common">Pacific oyster</name>
    <name type="synonym">Crassostrea gigas</name>
    <dbReference type="NCBI Taxonomy" id="29159"/>
    <lineage>
        <taxon>Eukaryota</taxon>
        <taxon>Metazoa</taxon>
        <taxon>Spiralia</taxon>
        <taxon>Lophotrochozoa</taxon>
        <taxon>Mollusca</taxon>
        <taxon>Bivalvia</taxon>
        <taxon>Autobranchia</taxon>
        <taxon>Pteriomorphia</taxon>
        <taxon>Ostreida</taxon>
        <taxon>Ostreoidea</taxon>
        <taxon>Ostreidae</taxon>
        <taxon>Magallana</taxon>
    </lineage>
</organism>
<dbReference type="InterPro" id="IPR003050">
    <property type="entry name" value="P2X7_purinoceptor"/>
</dbReference>
<name>A0A8W8HZV9_MAGGI</name>
<dbReference type="GO" id="GO:0005524">
    <property type="term" value="F:ATP binding"/>
    <property type="evidence" value="ECO:0007669"/>
    <property type="project" value="InterPro"/>
</dbReference>
<protein>
    <recommendedName>
        <fullName evidence="4">P2X purinoreceptor 7 intracellular domain-containing protein</fullName>
    </recommendedName>
</protein>
<proteinExistence type="predicted"/>